<keyword evidence="1 5" id="KW-0808">Transferase</keyword>
<accession>A0AAD5DWG6</accession>
<dbReference type="InterPro" id="IPR000863">
    <property type="entry name" value="Sulfotransferase_dom"/>
</dbReference>
<reference evidence="8" key="1">
    <citation type="submission" date="2020-11" db="EMBL/GenBank/DDBJ databases">
        <title>Chlorella ohadii genome sequencing and assembly.</title>
        <authorList>
            <person name="Murik O."/>
            <person name="Treves H."/>
            <person name="Kedem I."/>
            <person name="Shotland Y."/>
            <person name="Kaplan A."/>
        </authorList>
    </citation>
    <scope>NUCLEOTIDE SEQUENCE</scope>
    <source>
        <strain evidence="8">1</strain>
    </source>
</reference>
<dbReference type="Proteomes" id="UP001205105">
    <property type="component" value="Unassembled WGS sequence"/>
</dbReference>
<keyword evidence="2" id="KW-0325">Glycoprotein</keyword>
<evidence type="ECO:0000256" key="2">
    <source>
        <dbReference type="ARBA" id="ARBA00023180"/>
    </source>
</evidence>
<dbReference type="PANTHER" id="PTHR10605:SF56">
    <property type="entry name" value="BIFUNCTIONAL HEPARAN SULFATE N-DEACETYLASE_N-SULFOTRANSFERASE"/>
    <property type="match status" value="1"/>
</dbReference>
<evidence type="ECO:0000256" key="5">
    <source>
        <dbReference type="RuleBase" id="RU361155"/>
    </source>
</evidence>
<organism evidence="8 9">
    <name type="scientific">Chlorella ohadii</name>
    <dbReference type="NCBI Taxonomy" id="2649997"/>
    <lineage>
        <taxon>Eukaryota</taxon>
        <taxon>Viridiplantae</taxon>
        <taxon>Chlorophyta</taxon>
        <taxon>core chlorophytes</taxon>
        <taxon>Trebouxiophyceae</taxon>
        <taxon>Chlorellales</taxon>
        <taxon>Chlorellaceae</taxon>
        <taxon>Chlorella clade</taxon>
        <taxon>Chlorella</taxon>
    </lineage>
</organism>
<feature type="binding site" evidence="4">
    <location>
        <position position="235"/>
    </location>
    <ligand>
        <name>3'-phosphoadenylyl sulfate</name>
        <dbReference type="ChEBI" id="CHEBI:58339"/>
    </ligand>
</feature>
<sequence length="467" mass="52338">MRNGSLPVFLPTENAAHGKMGRLFDYAVMPLLLPLLLLWLLAARLLSLLAPIVLFPLSVALNRRLVWACPFIPSIWAERGWLMGSLMRLGFEFSYTANVVRRFLTLPLRQRVPDFYIVGLPKCGTTSMAAYLKLHPCVDGLDGLRWHETLTKESHFFAGALGRGSTSSRAAYRSYFPTLLRRWWVEAVERSGKHLIFDATPTVACLDFCAERVARMNPDAKLVFMLRDPVSAAFSAEIMLRNLGVDLPFTFMADAKPADPRFAETAEEVAYWEQVAALKPGDELPEDLMRRFYFSPYALLRCGRYVDRIQPFLKHFKPENIMFVEFREFCTHPERATKQVLQFVGADPQLLKFRTLPPGMAGERKGRRMHPSVHRKLVRHFHDHNRRLYTLLGRSFGWEDPEGQRVSSYMTGGSSAPTTAKPAPIRLAAVSEAGAAEAAGNGAKAAGKDVVIRMSASAVSPPLADAV</sequence>
<feature type="active site" description="For sulfotransferase activity" evidence="3">
    <location>
        <position position="122"/>
    </location>
</feature>
<name>A0AAD5DWG6_9CHLO</name>
<dbReference type="SUPFAM" id="SSF52540">
    <property type="entry name" value="P-loop containing nucleoside triphosphate hydrolases"/>
    <property type="match status" value="1"/>
</dbReference>
<keyword evidence="6" id="KW-0472">Membrane</keyword>
<evidence type="ECO:0000313" key="8">
    <source>
        <dbReference type="EMBL" id="KAI7843833.1"/>
    </source>
</evidence>
<dbReference type="GO" id="GO:0008146">
    <property type="term" value="F:sulfotransferase activity"/>
    <property type="evidence" value="ECO:0007669"/>
    <property type="project" value="InterPro"/>
</dbReference>
<evidence type="ECO:0000256" key="6">
    <source>
        <dbReference type="SAM" id="Phobius"/>
    </source>
</evidence>
<evidence type="ECO:0000256" key="3">
    <source>
        <dbReference type="PIRSR" id="PIRSR637359-1"/>
    </source>
</evidence>
<keyword evidence="6" id="KW-1133">Transmembrane helix</keyword>
<protein>
    <recommendedName>
        <fullName evidence="5">Sulfotransferase</fullName>
        <ecNumber evidence="5">2.8.2.-</ecNumber>
    </recommendedName>
</protein>
<dbReference type="EC" id="2.8.2.-" evidence="5"/>
<evidence type="ECO:0000256" key="1">
    <source>
        <dbReference type="ARBA" id="ARBA00022679"/>
    </source>
</evidence>
<dbReference type="PANTHER" id="PTHR10605">
    <property type="entry name" value="HEPARAN SULFATE SULFOTRANSFERASE"/>
    <property type="match status" value="1"/>
</dbReference>
<feature type="binding site" evidence="4">
    <location>
        <position position="227"/>
    </location>
    <ligand>
        <name>3'-phosphoadenylyl sulfate</name>
        <dbReference type="ChEBI" id="CHEBI:58339"/>
    </ligand>
</feature>
<feature type="domain" description="Sulfotransferase" evidence="7">
    <location>
        <begin position="113"/>
        <end position="347"/>
    </location>
</feature>
<keyword evidence="9" id="KW-1185">Reference proteome</keyword>
<evidence type="ECO:0000256" key="4">
    <source>
        <dbReference type="PIRSR" id="PIRSR637359-2"/>
    </source>
</evidence>
<proteinExistence type="inferred from homology"/>
<dbReference type="Gene3D" id="3.40.50.300">
    <property type="entry name" value="P-loop containing nucleotide triphosphate hydrolases"/>
    <property type="match status" value="1"/>
</dbReference>
<dbReference type="InterPro" id="IPR037359">
    <property type="entry name" value="NST/OST"/>
</dbReference>
<comment type="caution">
    <text evidence="8">The sequence shown here is derived from an EMBL/GenBank/DDBJ whole genome shotgun (WGS) entry which is preliminary data.</text>
</comment>
<dbReference type="EMBL" id="JADXDR010000036">
    <property type="protein sequence ID" value="KAI7843833.1"/>
    <property type="molecule type" value="Genomic_DNA"/>
</dbReference>
<feature type="transmembrane region" description="Helical" evidence="6">
    <location>
        <begin position="31"/>
        <end position="55"/>
    </location>
</feature>
<evidence type="ECO:0000259" key="7">
    <source>
        <dbReference type="Pfam" id="PF00685"/>
    </source>
</evidence>
<dbReference type="InterPro" id="IPR027417">
    <property type="entry name" value="P-loop_NTPase"/>
</dbReference>
<evidence type="ECO:0000313" key="9">
    <source>
        <dbReference type="Proteomes" id="UP001205105"/>
    </source>
</evidence>
<gene>
    <name evidence="8" type="ORF">COHA_002731</name>
</gene>
<comment type="similarity">
    <text evidence="5">Belongs to the sulfotransferase 1 family.</text>
</comment>
<dbReference type="AlphaFoldDB" id="A0AAD5DWG6"/>
<keyword evidence="6" id="KW-0812">Transmembrane</keyword>
<dbReference type="Pfam" id="PF00685">
    <property type="entry name" value="Sulfotransfer_1"/>
    <property type="match status" value="1"/>
</dbReference>